<organism evidence="3 4">
    <name type="scientific">Talaromyces rugulosus</name>
    <name type="common">Penicillium rugulosum</name>
    <dbReference type="NCBI Taxonomy" id="121627"/>
    <lineage>
        <taxon>Eukaryota</taxon>
        <taxon>Fungi</taxon>
        <taxon>Dikarya</taxon>
        <taxon>Ascomycota</taxon>
        <taxon>Pezizomycotina</taxon>
        <taxon>Eurotiomycetes</taxon>
        <taxon>Eurotiomycetidae</taxon>
        <taxon>Eurotiales</taxon>
        <taxon>Trichocomaceae</taxon>
        <taxon>Talaromyces</taxon>
        <taxon>Talaromyces sect. Islandici</taxon>
    </lineage>
</organism>
<name>A0A7H8RGG7_TALRU</name>
<feature type="compositionally biased region" description="Polar residues" evidence="1">
    <location>
        <begin position="38"/>
        <end position="60"/>
    </location>
</feature>
<feature type="region of interest" description="Disordered" evidence="1">
    <location>
        <begin position="1"/>
        <end position="104"/>
    </location>
</feature>
<feature type="compositionally biased region" description="Low complexity" evidence="1">
    <location>
        <begin position="1"/>
        <end position="13"/>
    </location>
</feature>
<reference evidence="4" key="1">
    <citation type="submission" date="2020-06" db="EMBL/GenBank/DDBJ databases">
        <title>A chromosome-scale genome assembly of Talaromyces rugulosus W13939.</title>
        <authorList>
            <person name="Wang B."/>
            <person name="Guo L."/>
            <person name="Ye K."/>
            <person name="Wang L."/>
        </authorList>
    </citation>
    <scope>NUCLEOTIDE SEQUENCE [LARGE SCALE GENOMIC DNA]</scope>
    <source>
        <strain evidence="4">W13939</strain>
    </source>
</reference>
<accession>A0A7H8RGG7</accession>
<feature type="compositionally biased region" description="Low complexity" evidence="1">
    <location>
        <begin position="79"/>
        <end position="89"/>
    </location>
</feature>
<protein>
    <submittedName>
        <fullName evidence="3">Uncharacterized protein</fullName>
    </submittedName>
</protein>
<evidence type="ECO:0000313" key="3">
    <source>
        <dbReference type="EMBL" id="QKX64635.1"/>
    </source>
</evidence>
<proteinExistence type="predicted"/>
<gene>
    <name evidence="3" type="ORF">TRUGW13939_11810</name>
</gene>
<dbReference type="Proteomes" id="UP000509510">
    <property type="component" value="Chromosome VI"/>
</dbReference>
<dbReference type="GeneID" id="55999287"/>
<keyword evidence="2" id="KW-0472">Membrane</keyword>
<evidence type="ECO:0000256" key="2">
    <source>
        <dbReference type="SAM" id="Phobius"/>
    </source>
</evidence>
<sequence length="154" mass="17263">MSQPSSRQTQQQSFDPSRRDSPRISPWASAPRPPPHQTTPSTGHEPSRATASTTRPGASNRTRYTRQTRRSYRDRHSNDVNTNNTATTINDDDESGSDDTSVDKEDDYEWIEPLIPIVVFGPFVMLVYGALLFTLLGMKAWIAGIPLESILLFL</sequence>
<feature type="compositionally biased region" description="Basic residues" evidence="1">
    <location>
        <begin position="63"/>
        <end position="73"/>
    </location>
</feature>
<evidence type="ECO:0000256" key="1">
    <source>
        <dbReference type="SAM" id="MobiDB-lite"/>
    </source>
</evidence>
<dbReference type="EMBL" id="CP055903">
    <property type="protein sequence ID" value="QKX64635.1"/>
    <property type="molecule type" value="Genomic_DNA"/>
</dbReference>
<keyword evidence="2" id="KW-0812">Transmembrane</keyword>
<dbReference type="AlphaFoldDB" id="A0A7H8RGG7"/>
<evidence type="ECO:0000313" key="4">
    <source>
        <dbReference type="Proteomes" id="UP000509510"/>
    </source>
</evidence>
<keyword evidence="4" id="KW-1185">Reference proteome</keyword>
<dbReference type="RefSeq" id="XP_035350808.1">
    <property type="nucleotide sequence ID" value="XM_035494915.1"/>
</dbReference>
<dbReference type="OrthoDB" id="10494456at2759"/>
<feature type="transmembrane region" description="Helical" evidence="2">
    <location>
        <begin position="114"/>
        <end position="136"/>
    </location>
</feature>
<keyword evidence="2" id="KW-1133">Transmembrane helix</keyword>
<dbReference type="KEGG" id="trg:TRUGW13939_11810"/>